<protein>
    <submittedName>
        <fullName evidence="2">Uncharacterized protein</fullName>
    </submittedName>
</protein>
<evidence type="ECO:0000256" key="1">
    <source>
        <dbReference type="SAM" id="MobiDB-lite"/>
    </source>
</evidence>
<name>A0AAQ4E7P7_AMBAM</name>
<organism evidence="2 3">
    <name type="scientific">Amblyomma americanum</name>
    <name type="common">Lone star tick</name>
    <dbReference type="NCBI Taxonomy" id="6943"/>
    <lineage>
        <taxon>Eukaryota</taxon>
        <taxon>Metazoa</taxon>
        <taxon>Ecdysozoa</taxon>
        <taxon>Arthropoda</taxon>
        <taxon>Chelicerata</taxon>
        <taxon>Arachnida</taxon>
        <taxon>Acari</taxon>
        <taxon>Parasitiformes</taxon>
        <taxon>Ixodida</taxon>
        <taxon>Ixodoidea</taxon>
        <taxon>Ixodidae</taxon>
        <taxon>Amblyomminae</taxon>
        <taxon>Amblyomma</taxon>
    </lineage>
</organism>
<proteinExistence type="predicted"/>
<gene>
    <name evidence="2" type="ORF">V5799_012775</name>
</gene>
<feature type="region of interest" description="Disordered" evidence="1">
    <location>
        <begin position="18"/>
        <end position="57"/>
    </location>
</feature>
<reference evidence="2 3" key="1">
    <citation type="journal article" date="2023" name="Arcadia Sci">
        <title>De novo assembly of a long-read Amblyomma americanum tick genome.</title>
        <authorList>
            <person name="Chou S."/>
            <person name="Poskanzer K.E."/>
            <person name="Rollins M."/>
            <person name="Thuy-Boun P.S."/>
        </authorList>
    </citation>
    <scope>NUCLEOTIDE SEQUENCE [LARGE SCALE GENOMIC DNA]</scope>
    <source>
        <strain evidence="2">F_SG_1</strain>
        <tissue evidence="2">Salivary glands</tissue>
    </source>
</reference>
<dbReference type="AlphaFoldDB" id="A0AAQ4E7P7"/>
<evidence type="ECO:0000313" key="2">
    <source>
        <dbReference type="EMBL" id="KAK8770759.1"/>
    </source>
</evidence>
<comment type="caution">
    <text evidence="2">The sequence shown here is derived from an EMBL/GenBank/DDBJ whole genome shotgun (WGS) entry which is preliminary data.</text>
</comment>
<evidence type="ECO:0000313" key="3">
    <source>
        <dbReference type="Proteomes" id="UP001321473"/>
    </source>
</evidence>
<keyword evidence="3" id="KW-1185">Reference proteome</keyword>
<sequence>MVRWTVMCRPHPCAARRATVRSPHKPSWTSTSSASIPWDRRESTAAPTARTPATARTMSPCMRERTLESGRSCAKPARKHSNNRIPLRATCWSTRETSLTSALTVAGVSPIRRTCRVTANCSTWMTMQPQISVPTAKGGSANRLTSTSSTC</sequence>
<feature type="compositionally biased region" description="Low complexity" evidence="1">
    <location>
        <begin position="44"/>
        <end position="57"/>
    </location>
</feature>
<dbReference type="Proteomes" id="UP001321473">
    <property type="component" value="Unassembled WGS sequence"/>
</dbReference>
<accession>A0AAQ4E7P7</accession>
<dbReference type="EMBL" id="JARKHS020020600">
    <property type="protein sequence ID" value="KAK8770759.1"/>
    <property type="molecule type" value="Genomic_DNA"/>
</dbReference>